<name>A0ABN6MZX0_9BACT</name>
<sequence length="238" mass="25014">MTRPTLSAIALAALAFATTARAQAPQNEPKAGKPAAQAAASRDLYAVFQTSRGKIGVKLLPSEAPITVANFVELATGKKTYKDPFTNEQKKGPYFDGTLFHRVIPGFMIQGGDPATKSAAFGTSGVQGLPFGVSGPGYKFDDELPKPGTTLFEKPCVLAMANSGPNTNGSQFFITEGYGARVPQLEPRACDSKSGVCGYTRFGQGVCGCDLVGQIARAGNSQTRLEKVTIQSEPPTCK</sequence>
<evidence type="ECO:0000313" key="7">
    <source>
        <dbReference type="Proteomes" id="UP001162891"/>
    </source>
</evidence>
<feature type="chain" id="PRO_5044954022" description="Peptidyl-prolyl cis-trans isomerase" evidence="4">
    <location>
        <begin position="23"/>
        <end position="238"/>
    </location>
</feature>
<comment type="function">
    <text evidence="4">PPIases accelerate the folding of proteins. It catalyzes the cis-trans isomerization of proline imidic peptide bonds in oligopeptides.</text>
</comment>
<evidence type="ECO:0000313" key="6">
    <source>
        <dbReference type="EMBL" id="BDG06512.1"/>
    </source>
</evidence>
<dbReference type="Gene3D" id="2.40.100.10">
    <property type="entry name" value="Cyclophilin-like"/>
    <property type="match status" value="1"/>
</dbReference>
<dbReference type="PRINTS" id="PR00153">
    <property type="entry name" value="CSAPPISMRASE"/>
</dbReference>
<evidence type="ECO:0000259" key="5">
    <source>
        <dbReference type="PROSITE" id="PS50072"/>
    </source>
</evidence>
<keyword evidence="3 4" id="KW-0413">Isomerase</keyword>
<dbReference type="EMBL" id="AP025591">
    <property type="protein sequence ID" value="BDG06512.1"/>
    <property type="molecule type" value="Genomic_DNA"/>
</dbReference>
<protein>
    <recommendedName>
        <fullName evidence="4">Peptidyl-prolyl cis-trans isomerase</fullName>
        <shortName evidence="4">PPIase</shortName>
        <ecNumber evidence="4">5.2.1.8</ecNumber>
    </recommendedName>
</protein>
<comment type="similarity">
    <text evidence="1 4">Belongs to the cyclophilin-type PPIase family.</text>
</comment>
<gene>
    <name evidence="6" type="ORF">AMOR_55080</name>
</gene>
<keyword evidence="4" id="KW-0732">Signal</keyword>
<accession>A0ABN6MZX0</accession>
<evidence type="ECO:0000256" key="1">
    <source>
        <dbReference type="ARBA" id="ARBA00007365"/>
    </source>
</evidence>
<evidence type="ECO:0000256" key="3">
    <source>
        <dbReference type="ARBA" id="ARBA00023235"/>
    </source>
</evidence>
<keyword evidence="7" id="KW-1185">Reference proteome</keyword>
<dbReference type="EC" id="5.2.1.8" evidence="4"/>
<dbReference type="Proteomes" id="UP001162891">
    <property type="component" value="Chromosome"/>
</dbReference>
<reference evidence="7" key="1">
    <citation type="journal article" date="2022" name="Int. J. Syst. Evol. Microbiol.">
        <title>Anaeromyxobacter oryzae sp. nov., Anaeromyxobacter diazotrophicus sp. nov. and Anaeromyxobacter paludicola sp. nov., isolated from paddy soils.</title>
        <authorList>
            <person name="Itoh H."/>
            <person name="Xu Z."/>
            <person name="Mise K."/>
            <person name="Masuda Y."/>
            <person name="Ushijima N."/>
            <person name="Hayakawa C."/>
            <person name="Shiratori Y."/>
            <person name="Senoo K."/>
        </authorList>
    </citation>
    <scope>NUCLEOTIDE SEQUENCE [LARGE SCALE GENOMIC DNA]</scope>
    <source>
        <strain evidence="7">Red232</strain>
    </source>
</reference>
<dbReference type="RefSeq" id="WP_248356680.1">
    <property type="nucleotide sequence ID" value="NZ_AP025591.1"/>
</dbReference>
<dbReference type="PROSITE" id="PS50072">
    <property type="entry name" value="CSA_PPIASE_2"/>
    <property type="match status" value="1"/>
</dbReference>
<dbReference type="PANTHER" id="PTHR45625:SF4">
    <property type="entry name" value="PEPTIDYLPROLYL ISOMERASE DOMAIN AND WD REPEAT-CONTAINING PROTEIN 1"/>
    <property type="match status" value="1"/>
</dbReference>
<feature type="domain" description="PPIase cyclophilin-type" evidence="5">
    <location>
        <begin position="53"/>
        <end position="238"/>
    </location>
</feature>
<keyword evidence="2 4" id="KW-0697">Rotamase</keyword>
<dbReference type="CDD" id="cd00317">
    <property type="entry name" value="cyclophilin"/>
    <property type="match status" value="1"/>
</dbReference>
<evidence type="ECO:0000256" key="4">
    <source>
        <dbReference type="RuleBase" id="RU363019"/>
    </source>
</evidence>
<dbReference type="SUPFAM" id="SSF50891">
    <property type="entry name" value="Cyclophilin-like"/>
    <property type="match status" value="1"/>
</dbReference>
<organism evidence="6 7">
    <name type="scientific">Anaeromyxobacter oryzae</name>
    <dbReference type="NCBI Taxonomy" id="2918170"/>
    <lineage>
        <taxon>Bacteria</taxon>
        <taxon>Pseudomonadati</taxon>
        <taxon>Myxococcota</taxon>
        <taxon>Myxococcia</taxon>
        <taxon>Myxococcales</taxon>
        <taxon>Cystobacterineae</taxon>
        <taxon>Anaeromyxobacteraceae</taxon>
        <taxon>Anaeromyxobacter</taxon>
    </lineage>
</organism>
<comment type="catalytic activity">
    <reaction evidence="4">
        <text>[protein]-peptidylproline (omega=180) = [protein]-peptidylproline (omega=0)</text>
        <dbReference type="Rhea" id="RHEA:16237"/>
        <dbReference type="Rhea" id="RHEA-COMP:10747"/>
        <dbReference type="Rhea" id="RHEA-COMP:10748"/>
        <dbReference type="ChEBI" id="CHEBI:83833"/>
        <dbReference type="ChEBI" id="CHEBI:83834"/>
        <dbReference type="EC" id="5.2.1.8"/>
    </reaction>
</comment>
<dbReference type="InterPro" id="IPR020892">
    <property type="entry name" value="Cyclophilin-type_PPIase_CS"/>
</dbReference>
<proteinExistence type="inferred from homology"/>
<evidence type="ECO:0000256" key="2">
    <source>
        <dbReference type="ARBA" id="ARBA00023110"/>
    </source>
</evidence>
<dbReference type="InterPro" id="IPR002130">
    <property type="entry name" value="Cyclophilin-type_PPIase_dom"/>
</dbReference>
<dbReference type="InterPro" id="IPR029000">
    <property type="entry name" value="Cyclophilin-like_dom_sf"/>
</dbReference>
<feature type="signal peptide" evidence="4">
    <location>
        <begin position="1"/>
        <end position="22"/>
    </location>
</feature>
<dbReference type="PROSITE" id="PS00170">
    <property type="entry name" value="CSA_PPIASE_1"/>
    <property type="match status" value="1"/>
</dbReference>
<dbReference type="InterPro" id="IPR044666">
    <property type="entry name" value="Cyclophilin_A-like"/>
</dbReference>
<dbReference type="PANTHER" id="PTHR45625">
    <property type="entry name" value="PEPTIDYL-PROLYL CIS-TRANS ISOMERASE-RELATED"/>
    <property type="match status" value="1"/>
</dbReference>
<dbReference type="Pfam" id="PF00160">
    <property type="entry name" value="Pro_isomerase"/>
    <property type="match status" value="1"/>
</dbReference>